<dbReference type="EMBL" id="JABZMI010000016">
    <property type="protein sequence ID" value="MBF1163786.1"/>
    <property type="molecule type" value="Genomic_DNA"/>
</dbReference>
<sequence>MLATILHPGGETDTRELPEDEVRRLRLLQDLVGGHLEVVPVPGAKYLVFWEEAKDSPHVVNETATAIAREAESIQAGDYIAGVVVVVPREALA</sequence>
<protein>
    <submittedName>
        <fullName evidence="1">Uncharacterized protein</fullName>
    </submittedName>
</protein>
<gene>
    <name evidence="1" type="ORF">HXL68_01970</name>
</gene>
<organism evidence="1 2">
    <name type="scientific">Dechloromonas agitata</name>
    <dbReference type="NCBI Taxonomy" id="73030"/>
    <lineage>
        <taxon>Bacteria</taxon>
        <taxon>Pseudomonadati</taxon>
        <taxon>Pseudomonadota</taxon>
        <taxon>Betaproteobacteria</taxon>
        <taxon>Rhodocyclales</taxon>
        <taxon>Azonexaceae</taxon>
        <taxon>Dechloromonas</taxon>
    </lineage>
</organism>
<reference evidence="1" key="1">
    <citation type="submission" date="2020-04" db="EMBL/GenBank/DDBJ databases">
        <title>Deep metagenomics examines the oral microbiome during advanced dental caries in children, revealing novel taxa and co-occurrences with host molecules.</title>
        <authorList>
            <person name="Baker J.L."/>
            <person name="Morton J.T."/>
            <person name="Dinis M."/>
            <person name="Alvarez R."/>
            <person name="Tran N.C."/>
            <person name="Knight R."/>
            <person name="Edlund A."/>
        </authorList>
    </citation>
    <scope>NUCLEOTIDE SEQUENCE</scope>
    <source>
        <strain evidence="1">JCVI_32_bin.24</strain>
    </source>
</reference>
<dbReference type="Proteomes" id="UP000718593">
    <property type="component" value="Unassembled WGS sequence"/>
</dbReference>
<comment type="caution">
    <text evidence="1">The sequence shown here is derived from an EMBL/GenBank/DDBJ whole genome shotgun (WGS) entry which is preliminary data.</text>
</comment>
<name>A0A930FY82_9RHOO</name>
<accession>A0A930FY82</accession>
<evidence type="ECO:0000313" key="1">
    <source>
        <dbReference type="EMBL" id="MBF1163786.1"/>
    </source>
</evidence>
<dbReference type="AlphaFoldDB" id="A0A930FY82"/>
<evidence type="ECO:0000313" key="2">
    <source>
        <dbReference type="Proteomes" id="UP000718593"/>
    </source>
</evidence>
<proteinExistence type="predicted"/>